<reference evidence="3 4" key="1">
    <citation type="submission" date="2019-06" db="EMBL/GenBank/DDBJ databases">
        <title>Draft genome sequence of Miniimonas arenae KCTC 19750T isolated from sea sand.</title>
        <authorList>
            <person name="Park S.-J."/>
        </authorList>
    </citation>
    <scope>NUCLEOTIDE SEQUENCE [LARGE SCALE GENOMIC DNA]</scope>
    <source>
        <strain evidence="3 4">KCTC 19750</strain>
    </source>
</reference>
<dbReference type="EMBL" id="VENP01000005">
    <property type="protein sequence ID" value="TNU76596.1"/>
    <property type="molecule type" value="Genomic_DNA"/>
</dbReference>
<feature type="compositionally biased region" description="Basic and acidic residues" evidence="1">
    <location>
        <begin position="44"/>
        <end position="56"/>
    </location>
</feature>
<dbReference type="Gene3D" id="3.40.50.1820">
    <property type="entry name" value="alpha/beta hydrolase"/>
    <property type="match status" value="1"/>
</dbReference>
<proteinExistence type="predicted"/>
<keyword evidence="3" id="KW-0378">Hydrolase</keyword>
<evidence type="ECO:0000256" key="1">
    <source>
        <dbReference type="SAM" id="MobiDB-lite"/>
    </source>
</evidence>
<feature type="region of interest" description="Disordered" evidence="1">
    <location>
        <begin position="1"/>
        <end position="57"/>
    </location>
</feature>
<feature type="transmembrane region" description="Helical" evidence="2">
    <location>
        <begin position="414"/>
        <end position="439"/>
    </location>
</feature>
<dbReference type="AlphaFoldDB" id="A0A5C5BET5"/>
<gene>
    <name evidence="3" type="ORF">FH969_02530</name>
</gene>
<dbReference type="PANTHER" id="PTHR43265:SF1">
    <property type="entry name" value="ESTERASE ESTD"/>
    <property type="match status" value="1"/>
</dbReference>
<evidence type="ECO:0000313" key="4">
    <source>
        <dbReference type="Proteomes" id="UP000313849"/>
    </source>
</evidence>
<dbReference type="RefSeq" id="WP_139985898.1">
    <property type="nucleotide sequence ID" value="NZ_VENP01000005.1"/>
</dbReference>
<organism evidence="3 4">
    <name type="scientific">Miniimonas arenae</name>
    <dbReference type="NCBI Taxonomy" id="676201"/>
    <lineage>
        <taxon>Bacteria</taxon>
        <taxon>Bacillati</taxon>
        <taxon>Actinomycetota</taxon>
        <taxon>Actinomycetes</taxon>
        <taxon>Micrococcales</taxon>
        <taxon>Beutenbergiaceae</taxon>
        <taxon>Miniimonas</taxon>
    </lineage>
</organism>
<name>A0A5C5BET5_9MICO</name>
<dbReference type="GO" id="GO:0052689">
    <property type="term" value="F:carboxylic ester hydrolase activity"/>
    <property type="evidence" value="ECO:0007669"/>
    <property type="project" value="TreeGrafter"/>
</dbReference>
<dbReference type="InterPro" id="IPR053145">
    <property type="entry name" value="AB_hydrolase_Est10"/>
</dbReference>
<feature type="transmembrane region" description="Helical" evidence="2">
    <location>
        <begin position="560"/>
        <end position="587"/>
    </location>
</feature>
<evidence type="ECO:0000313" key="3">
    <source>
        <dbReference type="EMBL" id="TNU76596.1"/>
    </source>
</evidence>
<dbReference type="InterPro" id="IPR029058">
    <property type="entry name" value="AB_hydrolase_fold"/>
</dbReference>
<dbReference type="SUPFAM" id="SSF53474">
    <property type="entry name" value="alpha/beta-Hydrolases"/>
    <property type="match status" value="1"/>
</dbReference>
<dbReference type="Proteomes" id="UP000313849">
    <property type="component" value="Unassembled WGS sequence"/>
</dbReference>
<evidence type="ECO:0000256" key="2">
    <source>
        <dbReference type="SAM" id="Phobius"/>
    </source>
</evidence>
<dbReference type="PANTHER" id="PTHR43265">
    <property type="entry name" value="ESTERASE ESTD"/>
    <property type="match status" value="1"/>
</dbReference>
<keyword evidence="2" id="KW-0812">Transmembrane</keyword>
<feature type="transmembrane region" description="Helical" evidence="2">
    <location>
        <begin position="62"/>
        <end position="84"/>
    </location>
</feature>
<feature type="transmembrane region" description="Helical" evidence="2">
    <location>
        <begin position="471"/>
        <end position="496"/>
    </location>
</feature>
<dbReference type="OrthoDB" id="9765647at2"/>
<accession>A0A5C5BET5</accession>
<keyword evidence="2" id="KW-1133">Transmembrane helix</keyword>
<sequence>MPARPGGAPVDARADGASAHDGAARDGEPASVGHPASGAVGDGAARDGEPGADRRAVRTRPAWVRVAVATVVAVLLFAVVGFAAGPRWDPELVTTSVVPETASVAVDGSSAEATLGRYDTTSKLVDVELDGATTQVLVVEPVGLTEPAPAVVFLHGAGTGLAESFSAHAQALASAGVVAVSPSKRLDTYSTAQRDYVAMAADYERSVAYARTLPSVDPDRVGLYAESEGTWIAPVLADEDPDVAFVMLVSAPVVTPREQAAFAVDAYLRNVGVPAPLLRAIPRATGAHLPGGILAYADFDVLPYLTTMTQPTFMAYGTQDASMPTVQGPQIVAGALPEGADQLLVRYYAGANHGIRVGSSTDAVVPDFLAGVAAFALDPAGALAAGPTVAGATPVQVHLANAVPQPRWFADGEMLLRVPAISMTVLVGGYLLLLGAALVRTVARRRARASASTGAPRPPVRIPATLGRRAVGYSLAGLFVVVLLIAYVVVVAQLALNYRTNAAMVWGGWVVLQLSAVGAALLGVLAVRDLLRARRAWRAHRSAVRLAGERPPLVARGARGAVALLGVVGAWAVALGTTGLLVVAAYWGAFSPLS</sequence>
<feature type="transmembrane region" description="Helical" evidence="2">
    <location>
        <begin position="508"/>
        <end position="531"/>
    </location>
</feature>
<protein>
    <submittedName>
        <fullName evidence="3">Alpha/beta hydrolase</fullName>
    </submittedName>
</protein>
<keyword evidence="2" id="KW-0472">Membrane</keyword>
<comment type="caution">
    <text evidence="3">The sequence shown here is derived from an EMBL/GenBank/DDBJ whole genome shotgun (WGS) entry which is preliminary data.</text>
</comment>
<keyword evidence="4" id="KW-1185">Reference proteome</keyword>